<accession>A0A8J9UKD5</accession>
<dbReference type="EMBL" id="OV170222">
    <property type="protein sequence ID" value="CAH0720634.1"/>
    <property type="molecule type" value="Genomic_DNA"/>
</dbReference>
<keyword evidence="7" id="KW-0539">Nucleus</keyword>
<reference evidence="9" key="1">
    <citation type="submission" date="2021-12" db="EMBL/GenBank/DDBJ databases">
        <authorList>
            <person name="Martin H S."/>
        </authorList>
    </citation>
    <scope>NUCLEOTIDE SEQUENCE</scope>
</reference>
<evidence type="ECO:0000256" key="7">
    <source>
        <dbReference type="ARBA" id="ARBA00023242"/>
    </source>
</evidence>
<comment type="subcellular location">
    <subcellularLocation>
        <location evidence="2">Nucleus</location>
    </subcellularLocation>
</comment>
<evidence type="ECO:0000256" key="5">
    <source>
        <dbReference type="ARBA" id="ARBA00022723"/>
    </source>
</evidence>
<comment type="cofactor">
    <cofactor evidence="1">
        <name>a divalent metal cation</name>
        <dbReference type="ChEBI" id="CHEBI:60240"/>
    </cofactor>
</comment>
<evidence type="ECO:0000256" key="1">
    <source>
        <dbReference type="ARBA" id="ARBA00001968"/>
    </source>
</evidence>
<keyword evidence="6" id="KW-0378">Hydrolase</keyword>
<dbReference type="Proteomes" id="UP000838878">
    <property type="component" value="Chromosome 2"/>
</dbReference>
<evidence type="ECO:0000256" key="4">
    <source>
        <dbReference type="ARBA" id="ARBA00022722"/>
    </source>
</evidence>
<evidence type="ECO:0000256" key="3">
    <source>
        <dbReference type="ARBA" id="ARBA00006958"/>
    </source>
</evidence>
<evidence type="ECO:0000259" key="8">
    <source>
        <dbReference type="Pfam" id="PF13359"/>
    </source>
</evidence>
<dbReference type="InterPro" id="IPR045249">
    <property type="entry name" value="HARBI1-like"/>
</dbReference>
<dbReference type="AlphaFoldDB" id="A0A8J9UKD5"/>
<feature type="non-terminal residue" evidence="9">
    <location>
        <position position="361"/>
    </location>
</feature>
<organism evidence="9 10">
    <name type="scientific">Brenthis ino</name>
    <name type="common">lesser marbled fritillary</name>
    <dbReference type="NCBI Taxonomy" id="405034"/>
    <lineage>
        <taxon>Eukaryota</taxon>
        <taxon>Metazoa</taxon>
        <taxon>Ecdysozoa</taxon>
        <taxon>Arthropoda</taxon>
        <taxon>Hexapoda</taxon>
        <taxon>Insecta</taxon>
        <taxon>Pterygota</taxon>
        <taxon>Neoptera</taxon>
        <taxon>Endopterygota</taxon>
        <taxon>Lepidoptera</taxon>
        <taxon>Glossata</taxon>
        <taxon>Ditrysia</taxon>
        <taxon>Papilionoidea</taxon>
        <taxon>Nymphalidae</taxon>
        <taxon>Heliconiinae</taxon>
        <taxon>Argynnini</taxon>
        <taxon>Brenthis</taxon>
    </lineage>
</organism>
<proteinExistence type="inferred from homology"/>
<feature type="domain" description="DDE Tnp4" evidence="8">
    <location>
        <begin position="193"/>
        <end position="348"/>
    </location>
</feature>
<dbReference type="InterPro" id="IPR027806">
    <property type="entry name" value="HARBI1_dom"/>
</dbReference>
<dbReference type="GO" id="GO:0004518">
    <property type="term" value="F:nuclease activity"/>
    <property type="evidence" value="ECO:0007669"/>
    <property type="project" value="UniProtKB-KW"/>
</dbReference>
<evidence type="ECO:0000313" key="10">
    <source>
        <dbReference type="Proteomes" id="UP000838878"/>
    </source>
</evidence>
<sequence length="361" mass="41941">MNNKVLALFLTETIPNSSDDSDTSNWSDISSIKSEYSEDDDDDEDRLFFPLMQYLTRLKRIRIDDYLHIVESWTDAEFKNRLRLERKTAYRLIDDLEKSGFIASNKFGLKPLEPKLCFYIFLSFISNIEPLTPIASRFDISISSTFRVIRRVIAWILTKLNQAIRWPQNYNDVRVISDNFQTKTGISNMLGVIDCTHIKIEKPKNAREYCNPKGYFSIILQATIDAHLRFTSIYCGEPGSCHCARVLKKSPLYNTATQDCNTLFPNNTFLIGHSGYPTLPWLVPPFRENKTLTLEQREFNSLHASARKLSDKAFDLLKNRFRRVKLLTVYRNIAFITDTIVAACILHNYCLNENDHFEENE</sequence>
<dbReference type="GO" id="GO:0046872">
    <property type="term" value="F:metal ion binding"/>
    <property type="evidence" value="ECO:0007669"/>
    <property type="project" value="UniProtKB-KW"/>
</dbReference>
<dbReference type="PANTHER" id="PTHR22930">
    <property type="match status" value="1"/>
</dbReference>
<gene>
    <name evidence="9" type="ORF">BINO364_LOCUS6843</name>
</gene>
<keyword evidence="5" id="KW-0479">Metal-binding</keyword>
<protein>
    <recommendedName>
        <fullName evidence="8">DDE Tnp4 domain-containing protein</fullName>
    </recommendedName>
</protein>
<dbReference type="GO" id="GO:0005634">
    <property type="term" value="C:nucleus"/>
    <property type="evidence" value="ECO:0007669"/>
    <property type="project" value="UniProtKB-SubCell"/>
</dbReference>
<evidence type="ECO:0000313" key="9">
    <source>
        <dbReference type="EMBL" id="CAH0720634.1"/>
    </source>
</evidence>
<dbReference type="PANTHER" id="PTHR22930:SF85">
    <property type="entry name" value="GH03217P-RELATED"/>
    <property type="match status" value="1"/>
</dbReference>
<keyword evidence="10" id="KW-1185">Reference proteome</keyword>
<dbReference type="GO" id="GO:0016787">
    <property type="term" value="F:hydrolase activity"/>
    <property type="evidence" value="ECO:0007669"/>
    <property type="project" value="UniProtKB-KW"/>
</dbReference>
<name>A0A8J9UKD5_9NEOP</name>
<evidence type="ECO:0000256" key="6">
    <source>
        <dbReference type="ARBA" id="ARBA00022801"/>
    </source>
</evidence>
<comment type="similarity">
    <text evidence="3">Belongs to the HARBI1 family.</text>
</comment>
<dbReference type="Pfam" id="PF13359">
    <property type="entry name" value="DDE_Tnp_4"/>
    <property type="match status" value="1"/>
</dbReference>
<keyword evidence="4" id="KW-0540">Nuclease</keyword>
<evidence type="ECO:0000256" key="2">
    <source>
        <dbReference type="ARBA" id="ARBA00004123"/>
    </source>
</evidence>
<dbReference type="OrthoDB" id="2668416at2759"/>